<name>A0ACD5U0J9_AVESA</name>
<evidence type="ECO:0000313" key="2">
    <source>
        <dbReference type="Proteomes" id="UP001732700"/>
    </source>
</evidence>
<dbReference type="EnsemblPlants" id="AVESA.00010b.r2.1DG0156760.1">
    <property type="protein sequence ID" value="AVESA.00010b.r2.1DG0156760.1.CDS"/>
    <property type="gene ID" value="AVESA.00010b.r2.1DG0156760"/>
</dbReference>
<sequence>MATAARLLVLGAVAVLVLATARGADALRSLGVGDGVSASIAQADAAVELNATTFDAFLGAAREPFAVVEFFAHWCPACRNYKHHYEKVAKLFNGPDAAHPGRVLMTRIDCAFKMNIELCSRFSVDHYPFLLWAPPTKFVKAKWDRRQEKSEIKFIGDGRTAERLLKWVNKQMESSFTLDDQKFENEIMLLKNASDPEQVVRATENVEE</sequence>
<organism evidence="1 2">
    <name type="scientific">Avena sativa</name>
    <name type="common">Oat</name>
    <dbReference type="NCBI Taxonomy" id="4498"/>
    <lineage>
        <taxon>Eukaryota</taxon>
        <taxon>Viridiplantae</taxon>
        <taxon>Streptophyta</taxon>
        <taxon>Embryophyta</taxon>
        <taxon>Tracheophyta</taxon>
        <taxon>Spermatophyta</taxon>
        <taxon>Magnoliopsida</taxon>
        <taxon>Liliopsida</taxon>
        <taxon>Poales</taxon>
        <taxon>Poaceae</taxon>
        <taxon>BOP clade</taxon>
        <taxon>Pooideae</taxon>
        <taxon>Poodae</taxon>
        <taxon>Poeae</taxon>
        <taxon>Poeae Chloroplast Group 1 (Aveneae type)</taxon>
        <taxon>Aveninae</taxon>
        <taxon>Avena</taxon>
    </lineage>
</organism>
<reference evidence="1" key="1">
    <citation type="submission" date="2021-05" db="EMBL/GenBank/DDBJ databases">
        <authorList>
            <person name="Scholz U."/>
            <person name="Mascher M."/>
            <person name="Fiebig A."/>
        </authorList>
    </citation>
    <scope>NUCLEOTIDE SEQUENCE [LARGE SCALE GENOMIC DNA]</scope>
</reference>
<proteinExistence type="predicted"/>
<accession>A0ACD5U0J9</accession>
<dbReference type="Proteomes" id="UP001732700">
    <property type="component" value="Chromosome 1D"/>
</dbReference>
<protein>
    <submittedName>
        <fullName evidence="1">Uncharacterized protein</fullName>
    </submittedName>
</protein>
<reference evidence="1" key="2">
    <citation type="submission" date="2025-09" db="UniProtKB">
        <authorList>
            <consortium name="EnsemblPlants"/>
        </authorList>
    </citation>
    <scope>IDENTIFICATION</scope>
</reference>
<keyword evidence="2" id="KW-1185">Reference proteome</keyword>
<evidence type="ECO:0000313" key="1">
    <source>
        <dbReference type="EnsemblPlants" id="AVESA.00010b.r2.1DG0156760.1.CDS"/>
    </source>
</evidence>